<organism evidence="1">
    <name type="scientific">bioreactor metagenome</name>
    <dbReference type="NCBI Taxonomy" id="1076179"/>
    <lineage>
        <taxon>unclassified sequences</taxon>
        <taxon>metagenomes</taxon>
        <taxon>ecological metagenomes</taxon>
    </lineage>
</organism>
<evidence type="ECO:0000313" key="1">
    <source>
        <dbReference type="EMBL" id="MPM67580.1"/>
    </source>
</evidence>
<accession>A0A645BQ64</accession>
<protein>
    <submittedName>
        <fullName evidence="1">Uncharacterized protein</fullName>
    </submittedName>
</protein>
<gene>
    <name evidence="1" type="ORF">SDC9_114503</name>
</gene>
<dbReference type="EMBL" id="VSSQ01021769">
    <property type="protein sequence ID" value="MPM67580.1"/>
    <property type="molecule type" value="Genomic_DNA"/>
</dbReference>
<sequence>MTDVPRCRFPSLRLYRAVDSAPFHLVDGEHSFVAYFPVVDGRNDIAALAVVDDVEVQNQCSVVAVCYLRVLSRRKFASRVLDRHPVGFRQGGGGECQQHQHRYAR</sequence>
<comment type="caution">
    <text evidence="1">The sequence shown here is derived from an EMBL/GenBank/DDBJ whole genome shotgun (WGS) entry which is preliminary data.</text>
</comment>
<dbReference type="AlphaFoldDB" id="A0A645BQ64"/>
<name>A0A645BQ64_9ZZZZ</name>
<proteinExistence type="predicted"/>
<reference evidence="1" key="1">
    <citation type="submission" date="2019-08" db="EMBL/GenBank/DDBJ databases">
        <authorList>
            <person name="Kucharzyk K."/>
            <person name="Murdoch R.W."/>
            <person name="Higgins S."/>
            <person name="Loffler F."/>
        </authorList>
    </citation>
    <scope>NUCLEOTIDE SEQUENCE</scope>
</reference>